<evidence type="ECO:0000313" key="6">
    <source>
        <dbReference type="Proteomes" id="UP001150062"/>
    </source>
</evidence>
<evidence type="ECO:0000256" key="4">
    <source>
        <dbReference type="SAM" id="MobiDB-lite"/>
    </source>
</evidence>
<feature type="compositionally biased region" description="Polar residues" evidence="4">
    <location>
        <begin position="345"/>
        <end position="366"/>
    </location>
</feature>
<feature type="compositionally biased region" description="Basic residues" evidence="4">
    <location>
        <begin position="574"/>
        <end position="585"/>
    </location>
</feature>
<feature type="compositionally biased region" description="Low complexity" evidence="4">
    <location>
        <begin position="646"/>
        <end position="684"/>
    </location>
</feature>
<keyword evidence="6" id="KW-1185">Reference proteome</keyword>
<dbReference type="InterPro" id="IPR036322">
    <property type="entry name" value="WD40_repeat_dom_sf"/>
</dbReference>
<dbReference type="InterPro" id="IPR015943">
    <property type="entry name" value="WD40/YVTN_repeat-like_dom_sf"/>
</dbReference>
<dbReference type="CDD" id="cd00200">
    <property type="entry name" value="WD40"/>
    <property type="match status" value="1"/>
</dbReference>
<dbReference type="PROSITE" id="PS50082">
    <property type="entry name" value="WD_REPEATS_2"/>
    <property type="match status" value="4"/>
</dbReference>
<gene>
    <name evidence="5" type="ORF">M0813_10563</name>
</gene>
<feature type="repeat" description="WD" evidence="3">
    <location>
        <begin position="809"/>
        <end position="850"/>
    </location>
</feature>
<keyword evidence="2" id="KW-0677">Repeat</keyword>
<reference evidence="5" key="1">
    <citation type="submission" date="2022-08" db="EMBL/GenBank/DDBJ databases">
        <title>Novel sulfate-reducing endosymbionts in the free-living metamonad Anaeramoeba.</title>
        <authorList>
            <person name="Jerlstrom-Hultqvist J."/>
            <person name="Cepicka I."/>
            <person name="Gallot-Lavallee L."/>
            <person name="Salas-Leiva D."/>
            <person name="Curtis B.A."/>
            <person name="Zahonova K."/>
            <person name="Pipaliya S."/>
            <person name="Dacks J."/>
            <person name="Roger A.J."/>
        </authorList>
    </citation>
    <scope>NUCLEOTIDE SEQUENCE</scope>
    <source>
        <strain evidence="5">Schooner1</strain>
    </source>
</reference>
<feature type="region of interest" description="Disordered" evidence="4">
    <location>
        <begin position="642"/>
        <end position="684"/>
    </location>
</feature>
<feature type="compositionally biased region" description="Basic residues" evidence="4">
    <location>
        <begin position="414"/>
        <end position="432"/>
    </location>
</feature>
<dbReference type="Proteomes" id="UP001150062">
    <property type="component" value="Unassembled WGS sequence"/>
</dbReference>
<dbReference type="Pfam" id="PF00400">
    <property type="entry name" value="WD40"/>
    <property type="match status" value="5"/>
</dbReference>
<dbReference type="InterPro" id="IPR020472">
    <property type="entry name" value="WD40_PAC1"/>
</dbReference>
<feature type="compositionally biased region" description="Basic residues" evidence="4">
    <location>
        <begin position="482"/>
        <end position="494"/>
    </location>
</feature>
<feature type="repeat" description="WD" evidence="3">
    <location>
        <begin position="939"/>
        <end position="971"/>
    </location>
</feature>
<organism evidence="5 6">
    <name type="scientific">Anaeramoeba flamelloides</name>
    <dbReference type="NCBI Taxonomy" id="1746091"/>
    <lineage>
        <taxon>Eukaryota</taxon>
        <taxon>Metamonada</taxon>
        <taxon>Anaeramoebidae</taxon>
        <taxon>Anaeramoeba</taxon>
    </lineage>
</organism>
<keyword evidence="1 3" id="KW-0853">WD repeat</keyword>
<dbReference type="PRINTS" id="PR00320">
    <property type="entry name" value="GPROTEINBRPT"/>
</dbReference>
<feature type="compositionally biased region" description="Polar residues" evidence="4">
    <location>
        <begin position="601"/>
        <end position="622"/>
    </location>
</feature>
<dbReference type="PROSITE" id="PS50294">
    <property type="entry name" value="WD_REPEATS_REGION"/>
    <property type="match status" value="3"/>
</dbReference>
<feature type="compositionally biased region" description="Acidic residues" evidence="4">
    <location>
        <begin position="556"/>
        <end position="566"/>
    </location>
</feature>
<dbReference type="PANTHER" id="PTHR19876">
    <property type="entry name" value="COATOMER"/>
    <property type="match status" value="1"/>
</dbReference>
<feature type="compositionally biased region" description="Basic and acidic residues" evidence="4">
    <location>
        <begin position="740"/>
        <end position="752"/>
    </location>
</feature>
<proteinExistence type="predicted"/>
<dbReference type="SUPFAM" id="SSF50978">
    <property type="entry name" value="WD40 repeat-like"/>
    <property type="match status" value="2"/>
</dbReference>
<dbReference type="PANTHER" id="PTHR19876:SF2">
    <property type="entry name" value="COATOMER SUBUNIT BETA"/>
    <property type="match status" value="1"/>
</dbReference>
<dbReference type="PROSITE" id="PS00678">
    <property type="entry name" value="WD_REPEATS_1"/>
    <property type="match status" value="1"/>
</dbReference>
<feature type="region of interest" description="Disordered" evidence="4">
    <location>
        <begin position="339"/>
        <end position="630"/>
    </location>
</feature>
<feature type="repeat" description="WD" evidence="3">
    <location>
        <begin position="852"/>
        <end position="893"/>
    </location>
</feature>
<feature type="region of interest" description="Disordered" evidence="4">
    <location>
        <begin position="733"/>
        <end position="752"/>
    </location>
</feature>
<feature type="compositionally biased region" description="Basic and acidic residues" evidence="4">
    <location>
        <begin position="528"/>
        <end position="541"/>
    </location>
</feature>
<feature type="repeat" description="WD" evidence="3">
    <location>
        <begin position="762"/>
        <end position="805"/>
    </location>
</feature>
<name>A0ABQ8X2H1_9EUKA</name>
<feature type="region of interest" description="Disordered" evidence="4">
    <location>
        <begin position="262"/>
        <end position="316"/>
    </location>
</feature>
<accession>A0ABQ8X2H1</accession>
<feature type="compositionally biased region" description="Basic and acidic residues" evidence="4">
    <location>
        <begin position="459"/>
        <end position="481"/>
    </location>
</feature>
<evidence type="ECO:0000313" key="5">
    <source>
        <dbReference type="EMBL" id="KAJ6226689.1"/>
    </source>
</evidence>
<dbReference type="EMBL" id="JAOAOG010000340">
    <property type="protein sequence ID" value="KAJ6226689.1"/>
    <property type="molecule type" value="Genomic_DNA"/>
</dbReference>
<dbReference type="InterPro" id="IPR001680">
    <property type="entry name" value="WD40_rpt"/>
</dbReference>
<feature type="compositionally biased region" description="Basic residues" evidence="4">
    <location>
        <begin position="442"/>
        <end position="458"/>
    </location>
</feature>
<dbReference type="SMART" id="SM00320">
    <property type="entry name" value="WD40"/>
    <property type="match status" value="7"/>
</dbReference>
<dbReference type="Gene3D" id="2.130.10.10">
    <property type="entry name" value="YVTN repeat-like/Quinoprotein amine dehydrogenase"/>
    <property type="match status" value="3"/>
</dbReference>
<feature type="compositionally biased region" description="Basic and acidic residues" evidence="4">
    <location>
        <begin position="495"/>
        <end position="509"/>
    </location>
</feature>
<sequence length="980" mass="112937">MNREAVSFFEGSELNFKLIELFGEIQKEFAALYDENIMLRRKLGLPNTETPKSTKSFKGRVGRLVSSITTPAYSQWYVSQHFSYHQDINWSLQSHPELPSIFVTSSNDKTARVYDRYNRMSFQYSGHKGTVNNVRFHPKPGMLYCCSASGDQTCHIWGYPVYSSTKSNTTIKPKLKQNQIQSQSTNQAQPLEKLNETQQQNFPSIQKNLENYPTEKNLSENLIDQSIQMMKITKIKEKNEQSNNITESELLNLEKLRSDTFSSSDLEEKELRKKLFSENEKGKGKGKGKGNGKEGDRERGRGKIDLKKTEDRKIKHQNSLVSERIERLNTIWDSDLLTEDEDGSNFDNFTNFNYRTKIPQFSQETENSTKEIENGENKKKKIENEEKDKEKEREREKEKNKEREKEKEKEKGKGKEKKRKKEKNKGKGKGKGIVKEKEKGKGKEKKRKKKKNNFKGKGKTKEREKEDHKEEILSEEKEDKNNKKKEKSKKKDKNKKRENEKDQNEESKDQNSTYKKKNSLKNLFNKNKTTDKSEDKSESKKGKEKKKKKQIKEENQNDNEELENENETNSQFSSKKHKKKKKKNKKDNLKIINPKKKGNNLIRSSSNSPTGQTFQKFKTDTLSPEIRFKPSNKKIKKLALFKKNSENSNQQNNNVNTSMNAKKNNKNKNNNNNNNILNKENPLLNGSHTTVGPNLENRINKNQSPKSFLTEKESILHTDQFQRNNNPDIIYIPQTNSNENKQESQNKSDVSIRKSNKPLIVLKGHASVVSCADWVTPHSTINVVTGSEDNTVKLWNIENSTAGQLLSTLTAHDNAITHVSAHFSQPLILSSSMDSTFRLWDLRDSKNNVRLFKAHSATVRSSIFSKNRNMIVSASDDRTGKIWDIRKSKEPIHSFNCSSGINKISISPRYGRIIAPLDNATAHIYDQFGKLIGKLKSKELGHKKMITAADWTCDEKNILTTGADHEIIVWSPPIQTSKKK</sequence>
<evidence type="ECO:0000256" key="1">
    <source>
        <dbReference type="ARBA" id="ARBA00022574"/>
    </source>
</evidence>
<dbReference type="InterPro" id="IPR050844">
    <property type="entry name" value="Coatomer_complex_subunit"/>
</dbReference>
<feature type="compositionally biased region" description="Basic and acidic residues" evidence="4">
    <location>
        <begin position="291"/>
        <end position="313"/>
    </location>
</feature>
<evidence type="ECO:0000256" key="2">
    <source>
        <dbReference type="ARBA" id="ARBA00022737"/>
    </source>
</evidence>
<evidence type="ECO:0000256" key="3">
    <source>
        <dbReference type="PROSITE-ProRule" id="PRU00221"/>
    </source>
</evidence>
<feature type="compositionally biased region" description="Basic and acidic residues" evidence="4">
    <location>
        <begin position="367"/>
        <end position="413"/>
    </location>
</feature>
<protein>
    <submittedName>
        <fullName evidence="5">Wd repeat-containing protein</fullName>
    </submittedName>
</protein>
<feature type="compositionally biased region" description="Basic and acidic residues" evidence="4">
    <location>
        <begin position="269"/>
        <end position="283"/>
    </location>
</feature>
<dbReference type="InterPro" id="IPR019775">
    <property type="entry name" value="WD40_repeat_CS"/>
</dbReference>
<comment type="caution">
    <text evidence="5">The sequence shown here is derived from an EMBL/GenBank/DDBJ whole genome shotgun (WGS) entry which is preliminary data.</text>
</comment>